<sequence length="337" mass="38834">MQVKLDKISEWTTTGFKLNNGAYQYAPINAKNHFARGKDEFVIWGSGDDGTSYGIVWIKAGQWSFIPSPSQKKSWNKPVLLDTGSDILVISGEDKKAWRMSSPEQKPCEVVSENLCAAENITEISTLGEKGVYPIICRVDGEVFAANSFTSLHYDNETHTLHWEKQLTPVFTNEKVRSNFMQSLERAEGVHHKMDFSYSYPQIGSLMIKDNSIYAFVESDTINPCRLSQFKYYWYLELTQDGIYKRKIWGKEKLEKLAQKHGLRGKFSAQKEYLILSPIFKTDEWKGNQKLLRLSDLELLDITLPRGYSKFRIMDIWDNHVFISDEADHIALCRMVV</sequence>
<dbReference type="HOGENOM" id="CLU_831038_0_0_12"/>
<organism evidence="1">
    <name type="scientific">Treponema denticola H-22</name>
    <dbReference type="NCBI Taxonomy" id="999432"/>
    <lineage>
        <taxon>Bacteria</taxon>
        <taxon>Pseudomonadati</taxon>
        <taxon>Spirochaetota</taxon>
        <taxon>Spirochaetia</taxon>
        <taxon>Spirochaetales</taxon>
        <taxon>Treponemataceae</taxon>
        <taxon>Treponema</taxon>
    </lineage>
</organism>
<dbReference type="GO" id="GO:0004190">
    <property type="term" value="F:aspartic-type endopeptidase activity"/>
    <property type="evidence" value="ECO:0007669"/>
    <property type="project" value="InterPro"/>
</dbReference>
<gene>
    <name evidence="1" type="ORF">HMPREF9726_01936</name>
</gene>
<dbReference type="PATRIC" id="fig|999432.5.peg.2010"/>
<name>A0A0E2E374_TREDN</name>
<dbReference type="PROSITE" id="PS00141">
    <property type="entry name" value="ASP_PROTEASE"/>
    <property type="match status" value="1"/>
</dbReference>
<evidence type="ECO:0000313" key="1">
    <source>
        <dbReference type="EMBL" id="EMB31556.1"/>
    </source>
</evidence>
<protein>
    <submittedName>
        <fullName evidence="1">Uncharacterized protein</fullName>
    </submittedName>
</protein>
<dbReference type="EMBL" id="AGDV01000020">
    <property type="protein sequence ID" value="EMB31556.1"/>
    <property type="molecule type" value="Genomic_DNA"/>
</dbReference>
<proteinExistence type="predicted"/>
<dbReference type="RefSeq" id="WP_002685256.1">
    <property type="nucleotide sequence ID" value="NZ_CM001795.1"/>
</dbReference>
<comment type="caution">
    <text evidence="1">The sequence shown here is derived from an EMBL/GenBank/DDBJ whole genome shotgun (WGS) entry which is preliminary data.</text>
</comment>
<dbReference type="Proteomes" id="UP000011705">
    <property type="component" value="Chromosome"/>
</dbReference>
<dbReference type="GO" id="GO:0006508">
    <property type="term" value="P:proteolysis"/>
    <property type="evidence" value="ECO:0007669"/>
    <property type="project" value="InterPro"/>
</dbReference>
<accession>A0A0E2E374</accession>
<dbReference type="AlphaFoldDB" id="A0A0E2E374"/>
<reference evidence="1" key="1">
    <citation type="submission" date="2012-01" db="EMBL/GenBank/DDBJ databases">
        <title>The Genome Sequence of Treponema denticola H-22.</title>
        <authorList>
            <consortium name="The Broad Institute Genome Sequencing Platform"/>
            <person name="Earl A."/>
            <person name="Ward D."/>
            <person name="Feldgarden M."/>
            <person name="Gevers D."/>
            <person name="Blanton J.M."/>
            <person name="Fenno C.J."/>
            <person name="Baranova O.V."/>
            <person name="Mathney J."/>
            <person name="Dewhirst F.E."/>
            <person name="Izard J."/>
            <person name="Young S.K."/>
            <person name="Zeng Q."/>
            <person name="Gargeya S."/>
            <person name="Fitzgerald M."/>
            <person name="Haas B."/>
            <person name="Abouelleil A."/>
            <person name="Alvarado L."/>
            <person name="Arachchi H.M."/>
            <person name="Berlin A."/>
            <person name="Chapman S.B."/>
            <person name="Gearin G."/>
            <person name="Goldberg J."/>
            <person name="Griggs A."/>
            <person name="Gujja S."/>
            <person name="Hansen M."/>
            <person name="Heiman D."/>
            <person name="Howarth C."/>
            <person name="Larimer J."/>
            <person name="Lui A."/>
            <person name="MacDonald P.J.P."/>
            <person name="McCowen C."/>
            <person name="Montmayeur A."/>
            <person name="Murphy C."/>
            <person name="Neiman D."/>
            <person name="Pearson M."/>
            <person name="Priest M."/>
            <person name="Roberts A."/>
            <person name="Saif S."/>
            <person name="Shea T."/>
            <person name="Sisk P."/>
            <person name="Stolte C."/>
            <person name="Sykes S."/>
            <person name="Wortman J."/>
            <person name="Nusbaum C."/>
            <person name="Birren B."/>
        </authorList>
    </citation>
    <scope>NUCLEOTIDE SEQUENCE [LARGE SCALE GENOMIC DNA]</scope>
    <source>
        <strain evidence="1">H-22</strain>
    </source>
</reference>
<dbReference type="InterPro" id="IPR001969">
    <property type="entry name" value="Aspartic_peptidase_AS"/>
</dbReference>